<proteinExistence type="predicted"/>
<evidence type="ECO:0000313" key="1">
    <source>
        <dbReference type="EMBL" id="MBX60343.1"/>
    </source>
</evidence>
<sequence>MRLHKLIDGTVAWCSNFYNRSLVIWSCNYGWLNSLEHLLNFI</sequence>
<reference evidence="1" key="1">
    <citation type="submission" date="2018-02" db="EMBL/GenBank/DDBJ databases">
        <title>Rhizophora mucronata_Transcriptome.</title>
        <authorList>
            <person name="Meera S.P."/>
            <person name="Sreeshan A."/>
            <person name="Augustine A."/>
        </authorList>
    </citation>
    <scope>NUCLEOTIDE SEQUENCE</scope>
    <source>
        <tissue evidence="1">Leaf</tissue>
    </source>
</reference>
<name>A0A2P2Q094_RHIMU</name>
<dbReference type="AlphaFoldDB" id="A0A2P2Q094"/>
<accession>A0A2P2Q094</accession>
<protein>
    <submittedName>
        <fullName evidence="1">Uncharacterized protein</fullName>
    </submittedName>
</protein>
<dbReference type="EMBL" id="GGEC01079859">
    <property type="protein sequence ID" value="MBX60343.1"/>
    <property type="molecule type" value="Transcribed_RNA"/>
</dbReference>
<organism evidence="1">
    <name type="scientific">Rhizophora mucronata</name>
    <name type="common">Asiatic mangrove</name>
    <dbReference type="NCBI Taxonomy" id="61149"/>
    <lineage>
        <taxon>Eukaryota</taxon>
        <taxon>Viridiplantae</taxon>
        <taxon>Streptophyta</taxon>
        <taxon>Embryophyta</taxon>
        <taxon>Tracheophyta</taxon>
        <taxon>Spermatophyta</taxon>
        <taxon>Magnoliopsida</taxon>
        <taxon>eudicotyledons</taxon>
        <taxon>Gunneridae</taxon>
        <taxon>Pentapetalae</taxon>
        <taxon>rosids</taxon>
        <taxon>fabids</taxon>
        <taxon>Malpighiales</taxon>
        <taxon>Rhizophoraceae</taxon>
        <taxon>Rhizophora</taxon>
    </lineage>
</organism>